<proteinExistence type="predicted"/>
<gene>
    <name evidence="1" type="ORF">LP422_07735</name>
</gene>
<accession>A0AC61U8X4</accession>
<keyword evidence="1" id="KW-0067">ATP-binding</keyword>
<reference evidence="1" key="1">
    <citation type="submission" date="2021-11" db="EMBL/GenBank/DDBJ databases">
        <title>Study of the species diversity of bacterial strains isolated from a unique natural object - Shulgan-Tash cave (Bashkiria).</title>
        <authorList>
            <person name="Sazanova A.L."/>
            <person name="Chirak E.R."/>
            <person name="Safronova V.I."/>
        </authorList>
    </citation>
    <scope>NUCLEOTIDE SEQUENCE</scope>
    <source>
        <strain evidence="1">P1</strain>
    </source>
</reference>
<evidence type="ECO:0000313" key="2">
    <source>
        <dbReference type="Proteomes" id="UP001059663"/>
    </source>
</evidence>
<keyword evidence="1" id="KW-0547">Nucleotide-binding</keyword>
<protein>
    <submittedName>
        <fullName evidence="1">ATP-binding domain-containing protein</fullName>
    </submittedName>
</protein>
<evidence type="ECO:0000313" key="1">
    <source>
        <dbReference type="EMBL" id="UUZ46287.1"/>
    </source>
</evidence>
<organism evidence="1 2">
    <name type="scientific">Janibacter limosus</name>
    <dbReference type="NCBI Taxonomy" id="53458"/>
    <lineage>
        <taxon>Bacteria</taxon>
        <taxon>Bacillati</taxon>
        <taxon>Actinomycetota</taxon>
        <taxon>Actinomycetes</taxon>
        <taxon>Micrococcales</taxon>
        <taxon>Intrasporangiaceae</taxon>
        <taxon>Janibacter</taxon>
    </lineage>
</organism>
<name>A0AC61U8X4_9MICO</name>
<dbReference type="EMBL" id="CP087977">
    <property type="protein sequence ID" value="UUZ46287.1"/>
    <property type="molecule type" value="Genomic_DNA"/>
</dbReference>
<sequence>MEAFAEALASADTSVNSEAAWRTLRSLAGARGRELDKVALATRLRGRTSYPPELWNPRGDQVVVSTVHRAKGLEFDHVVLVEFASGRGVDEDEAVRARTRFVAVTRARDTILRVLGPADRDVFQPKVRPPAHPRWVRAGRQTWQTFGFELRAGDVDFETPSGASEGIHELLQNPSRIGSEVRPEPCPERSSLKLPIYRVVAPDGDLGVTGESFGVDLVGRIRTIEKQRRGWPSLRGVSVAEVATVVDETLRFRLVPVITGLAEIEWRNDYD</sequence>
<dbReference type="Proteomes" id="UP001059663">
    <property type="component" value="Chromosome"/>
</dbReference>